<proteinExistence type="predicted"/>
<organism evidence="1 2">
    <name type="scientific">Hymenobacter jeongseonensis</name>
    <dbReference type="NCBI Taxonomy" id="2791027"/>
    <lineage>
        <taxon>Bacteria</taxon>
        <taxon>Pseudomonadati</taxon>
        <taxon>Bacteroidota</taxon>
        <taxon>Cytophagia</taxon>
        <taxon>Cytophagales</taxon>
        <taxon>Hymenobacteraceae</taxon>
        <taxon>Hymenobacter</taxon>
    </lineage>
</organism>
<comment type="caution">
    <text evidence="1">The sequence shown here is derived from an EMBL/GenBank/DDBJ whole genome shotgun (WGS) entry which is preliminary data.</text>
</comment>
<name>A0ABS0IFC1_9BACT</name>
<reference evidence="1 2" key="1">
    <citation type="submission" date="2020-11" db="EMBL/GenBank/DDBJ databases">
        <authorList>
            <person name="Kim M.K."/>
        </authorList>
    </citation>
    <scope>NUCLEOTIDE SEQUENCE [LARGE SCALE GENOMIC DNA]</scope>
    <source>
        <strain evidence="1 2">BT683</strain>
    </source>
</reference>
<dbReference type="RefSeq" id="WP_196281010.1">
    <property type="nucleotide sequence ID" value="NZ_JADQDQ010000002.1"/>
</dbReference>
<evidence type="ECO:0000313" key="2">
    <source>
        <dbReference type="Proteomes" id="UP000597617"/>
    </source>
</evidence>
<dbReference type="EMBL" id="JADQDQ010000002">
    <property type="protein sequence ID" value="MBF9236618.1"/>
    <property type="molecule type" value="Genomic_DNA"/>
</dbReference>
<dbReference type="Proteomes" id="UP000597617">
    <property type="component" value="Unassembled WGS sequence"/>
</dbReference>
<sequence>MTDKQITSFDDSLSTVSGLNWLPWIGEKFPQTGVLLVGESFYEDGDGWLSQKDATRKLVENHGLNSFQAKFAKSRFFRNTESTLLAQPTSSFAERERVWTSVSYLNLVQQPMASRKIRPTVEDFDLGWQVLLDVAKIIQPQVCIRLGIAGIGRLGHLLATKTTGWQYDSGDFKKRPLVINLRHGDYRLKIVCVNHPSGSFGYKYQAWAKVIIEAIPLDFNN</sequence>
<gene>
    <name evidence="1" type="ORF">I2I05_04340</name>
</gene>
<protein>
    <recommendedName>
        <fullName evidence="3">Uracil-DNA glycosylase-like domain-containing protein</fullName>
    </recommendedName>
</protein>
<evidence type="ECO:0000313" key="1">
    <source>
        <dbReference type="EMBL" id="MBF9236618.1"/>
    </source>
</evidence>
<evidence type="ECO:0008006" key="3">
    <source>
        <dbReference type="Google" id="ProtNLM"/>
    </source>
</evidence>
<accession>A0ABS0IFC1</accession>
<keyword evidence="2" id="KW-1185">Reference proteome</keyword>